<evidence type="ECO:0000256" key="1">
    <source>
        <dbReference type="SAM" id="MobiDB-lite"/>
    </source>
</evidence>
<comment type="caution">
    <text evidence="2">The sequence shown here is derived from an EMBL/GenBank/DDBJ whole genome shotgun (WGS) entry which is preliminary data.</text>
</comment>
<dbReference type="AlphaFoldDB" id="A0AAE1CUE8"/>
<protein>
    <submittedName>
        <fullName evidence="2">Uncharacterized protein</fullName>
    </submittedName>
</protein>
<proteinExistence type="predicted"/>
<feature type="region of interest" description="Disordered" evidence="1">
    <location>
        <begin position="250"/>
        <end position="323"/>
    </location>
</feature>
<organism evidence="2 3">
    <name type="scientific">Elysia crispata</name>
    <name type="common">lettuce slug</name>
    <dbReference type="NCBI Taxonomy" id="231223"/>
    <lineage>
        <taxon>Eukaryota</taxon>
        <taxon>Metazoa</taxon>
        <taxon>Spiralia</taxon>
        <taxon>Lophotrochozoa</taxon>
        <taxon>Mollusca</taxon>
        <taxon>Gastropoda</taxon>
        <taxon>Heterobranchia</taxon>
        <taxon>Euthyneura</taxon>
        <taxon>Panpulmonata</taxon>
        <taxon>Sacoglossa</taxon>
        <taxon>Placobranchoidea</taxon>
        <taxon>Plakobranchidae</taxon>
        <taxon>Elysia</taxon>
    </lineage>
</organism>
<feature type="compositionally biased region" description="Basic and acidic residues" evidence="1">
    <location>
        <begin position="285"/>
        <end position="301"/>
    </location>
</feature>
<accession>A0AAE1CUE8</accession>
<dbReference type="EMBL" id="JAWDGP010006692">
    <property type="protein sequence ID" value="KAK3736716.1"/>
    <property type="molecule type" value="Genomic_DNA"/>
</dbReference>
<name>A0AAE1CUE8_9GAST</name>
<reference evidence="2" key="1">
    <citation type="journal article" date="2023" name="G3 (Bethesda)">
        <title>A reference genome for the long-term kleptoplast-retaining sea slug Elysia crispata morphotype clarki.</title>
        <authorList>
            <person name="Eastman K.E."/>
            <person name="Pendleton A.L."/>
            <person name="Shaikh M.A."/>
            <person name="Suttiyut T."/>
            <person name="Ogas R."/>
            <person name="Tomko P."/>
            <person name="Gavelis G."/>
            <person name="Widhalm J.R."/>
            <person name="Wisecaver J.H."/>
        </authorList>
    </citation>
    <scope>NUCLEOTIDE SEQUENCE</scope>
    <source>
        <strain evidence="2">ECLA1</strain>
    </source>
</reference>
<evidence type="ECO:0000313" key="2">
    <source>
        <dbReference type="EMBL" id="KAK3736716.1"/>
    </source>
</evidence>
<dbReference type="Proteomes" id="UP001283361">
    <property type="component" value="Unassembled WGS sequence"/>
</dbReference>
<evidence type="ECO:0000313" key="3">
    <source>
        <dbReference type="Proteomes" id="UP001283361"/>
    </source>
</evidence>
<sequence length="323" mass="36617">MALNPSQENSICSNQEAIALVKSGATAATARKAFGIPYNTLRDNESATIRIIGHNDTPTASVSQDVAWMKEVFKMTNRIGLDKSLHYADVLETGEDNQEEEFLMFKNLILSRTTATQQLLSAGPTATHNECGLSIHANRPFMDTCDDQSIPADPTLDDNGQPITITAGPSATSNEDNQLLTRSQSIACTHIYQLRGNKTKTATNKKHTSLSMAFGSQEYRDYLQKKADDAKKVKEDKRKRKLEREELKSKRLREKEEKQVKRKLEREKKKEEKEELAKRKKIGKLLREDAKKKMRMTKLEESSDDEEVLESDEEMPQEQNPNK</sequence>
<feature type="region of interest" description="Disordered" evidence="1">
    <location>
        <begin position="154"/>
        <end position="176"/>
    </location>
</feature>
<feature type="compositionally biased region" description="Basic and acidic residues" evidence="1">
    <location>
        <begin position="250"/>
        <end position="277"/>
    </location>
</feature>
<gene>
    <name evidence="2" type="ORF">RRG08_059246</name>
</gene>
<keyword evidence="3" id="KW-1185">Reference proteome</keyword>
<feature type="compositionally biased region" description="Acidic residues" evidence="1">
    <location>
        <begin position="302"/>
        <end position="316"/>
    </location>
</feature>
<feature type="compositionally biased region" description="Polar residues" evidence="1">
    <location>
        <begin position="161"/>
        <end position="176"/>
    </location>
</feature>